<gene>
    <name evidence="1" type="ORF">MRATA1EN22A_LOCUS21130</name>
</gene>
<dbReference type="EMBL" id="OX596116">
    <property type="protein sequence ID" value="CAN0482296.1"/>
    <property type="molecule type" value="Genomic_DNA"/>
</dbReference>
<accession>A0AC59ZPN3</accession>
<organism evidence="1 2">
    <name type="scientific">Rangifer tarandus platyrhynchus</name>
    <name type="common">Svalbard reindeer</name>
    <dbReference type="NCBI Taxonomy" id="3082113"/>
    <lineage>
        <taxon>Eukaryota</taxon>
        <taxon>Metazoa</taxon>
        <taxon>Chordata</taxon>
        <taxon>Craniata</taxon>
        <taxon>Vertebrata</taxon>
        <taxon>Euteleostomi</taxon>
        <taxon>Mammalia</taxon>
        <taxon>Eutheria</taxon>
        <taxon>Laurasiatheria</taxon>
        <taxon>Artiodactyla</taxon>
        <taxon>Ruminantia</taxon>
        <taxon>Pecora</taxon>
        <taxon>Cervidae</taxon>
        <taxon>Odocoileinae</taxon>
        <taxon>Rangifer</taxon>
    </lineage>
</organism>
<sequence length="153" mass="15871">MASQGGSAQRPGSVIRDGQAPASGMDQPPWRVGPACGDSRECQDHREEGLGDEPPGHGCEKCGGGGDGWEGEVGWGAGRQADPTSPRRPRSGVQRLPGLEGARSHAGEPRTREQPALTCPAKGCSTARPGHPAGGTRTALRPRFCPHSARDHA</sequence>
<name>A0AC59ZPN3_RANTA</name>
<evidence type="ECO:0000313" key="1">
    <source>
        <dbReference type="EMBL" id="CAN0482296.1"/>
    </source>
</evidence>
<reference evidence="1" key="1">
    <citation type="submission" date="2023-05" db="EMBL/GenBank/DDBJ databases">
        <authorList>
            <consortium name="ELIXIR-Norway"/>
        </authorList>
    </citation>
    <scope>NUCLEOTIDE SEQUENCE</scope>
</reference>
<protein>
    <submittedName>
        <fullName evidence="1">Uncharacterized protein</fullName>
    </submittedName>
</protein>
<evidence type="ECO:0000313" key="2">
    <source>
        <dbReference type="Proteomes" id="UP001162501"/>
    </source>
</evidence>
<dbReference type="Proteomes" id="UP001162501">
    <property type="component" value="Chromosome 32"/>
</dbReference>
<reference evidence="1" key="2">
    <citation type="submission" date="2025-03" db="EMBL/GenBank/DDBJ databases">
        <authorList>
            <consortium name="ELIXIR-Norway"/>
            <consortium name="Elixir Norway"/>
        </authorList>
    </citation>
    <scope>NUCLEOTIDE SEQUENCE</scope>
</reference>
<proteinExistence type="predicted"/>